<dbReference type="Gene3D" id="1.10.10.10">
    <property type="entry name" value="Winged helix-like DNA-binding domain superfamily/Winged helix DNA-binding domain"/>
    <property type="match status" value="1"/>
</dbReference>
<dbReference type="PANTHER" id="PTHR37318">
    <property type="entry name" value="BSL7504 PROTEIN"/>
    <property type="match status" value="1"/>
</dbReference>
<gene>
    <name evidence="2" type="ORF">D6201_11745</name>
</gene>
<dbReference type="SUPFAM" id="SSF46785">
    <property type="entry name" value="Winged helix' DNA-binding domain"/>
    <property type="match status" value="1"/>
</dbReference>
<name>A0A419RVY6_9SPHN</name>
<reference evidence="2 3" key="1">
    <citation type="journal article" date="2017" name="Int. J. Syst. Evol. Microbiol.">
        <title>Erythrobacter aquimixticola sp. nov., isolated from the junction between the ocean and a freshwater spring.</title>
        <authorList>
            <person name="Park S."/>
            <person name="Jung Y.T."/>
            <person name="Choi S.J."/>
            <person name="Yoon J.H."/>
        </authorList>
    </citation>
    <scope>NUCLEOTIDE SEQUENCE [LARGE SCALE GENOMIC DNA]</scope>
    <source>
        <strain evidence="2 3">JSSK-14</strain>
    </source>
</reference>
<organism evidence="2 3">
    <name type="scientific">Aurantiacibacter aquimixticola</name>
    <dbReference type="NCBI Taxonomy" id="1958945"/>
    <lineage>
        <taxon>Bacteria</taxon>
        <taxon>Pseudomonadati</taxon>
        <taxon>Pseudomonadota</taxon>
        <taxon>Alphaproteobacteria</taxon>
        <taxon>Sphingomonadales</taxon>
        <taxon>Erythrobacteraceae</taxon>
        <taxon>Aurantiacibacter</taxon>
    </lineage>
</organism>
<dbReference type="AlphaFoldDB" id="A0A419RVY6"/>
<accession>A0A419RVY6</accession>
<dbReference type="EMBL" id="RAHX01000001">
    <property type="protein sequence ID" value="RJY09927.1"/>
    <property type="molecule type" value="Genomic_DNA"/>
</dbReference>
<proteinExistence type="predicted"/>
<protein>
    <submittedName>
        <fullName evidence="2">MarR family transcriptional regulator</fullName>
    </submittedName>
</protein>
<evidence type="ECO:0000313" key="3">
    <source>
        <dbReference type="Proteomes" id="UP000285232"/>
    </source>
</evidence>
<dbReference type="Pfam" id="PF13601">
    <property type="entry name" value="HTH_34"/>
    <property type="match status" value="1"/>
</dbReference>
<keyword evidence="3" id="KW-1185">Reference proteome</keyword>
<dbReference type="InterPro" id="IPR027395">
    <property type="entry name" value="WH_DNA-bd_dom"/>
</dbReference>
<feature type="domain" description="Winged helix DNA-binding" evidence="1">
    <location>
        <begin position="15"/>
        <end position="93"/>
    </location>
</feature>
<dbReference type="OrthoDB" id="5521380at2"/>
<evidence type="ECO:0000259" key="1">
    <source>
        <dbReference type="Pfam" id="PF13601"/>
    </source>
</evidence>
<dbReference type="Proteomes" id="UP000285232">
    <property type="component" value="Unassembled WGS sequence"/>
</dbReference>
<evidence type="ECO:0000313" key="2">
    <source>
        <dbReference type="EMBL" id="RJY09927.1"/>
    </source>
</evidence>
<dbReference type="RefSeq" id="WP_120048937.1">
    <property type="nucleotide sequence ID" value="NZ_RAHX01000001.1"/>
</dbReference>
<comment type="caution">
    <text evidence="2">The sequence shown here is derived from an EMBL/GenBank/DDBJ whole genome shotgun (WGS) entry which is preliminary data.</text>
</comment>
<dbReference type="PANTHER" id="PTHR37318:SF1">
    <property type="entry name" value="BSL7504 PROTEIN"/>
    <property type="match status" value="1"/>
</dbReference>
<sequence>MSAPEIDPVLHPPARLQIAAVLARTDDVEFATLRDLVEVSDSVLSKHLSAMSEAGYVTLEKAPRDGRQRTWARFTRAGSKAFASHMRALQALVESAEAGLAQNV</sequence>
<dbReference type="InterPro" id="IPR036390">
    <property type="entry name" value="WH_DNA-bd_sf"/>
</dbReference>
<dbReference type="InterPro" id="IPR036388">
    <property type="entry name" value="WH-like_DNA-bd_sf"/>
</dbReference>